<dbReference type="Gene3D" id="2.40.128.260">
    <property type="entry name" value="Type IV secretion system, VirB10/TraB/TrbI"/>
    <property type="match status" value="1"/>
</dbReference>
<protein>
    <submittedName>
        <fullName evidence="2">Conjugal transfer protein TrbI</fullName>
    </submittedName>
</protein>
<accession>A0A8J6XE28</accession>
<dbReference type="EMBL" id="JACXAE010000009">
    <property type="protein sequence ID" value="MBD2770772.1"/>
    <property type="molecule type" value="Genomic_DNA"/>
</dbReference>
<gene>
    <name evidence="2" type="ORF">ICL16_01190</name>
</gene>
<dbReference type="Proteomes" id="UP000629098">
    <property type="component" value="Unassembled WGS sequence"/>
</dbReference>
<keyword evidence="3" id="KW-1185">Reference proteome</keyword>
<evidence type="ECO:0000313" key="2">
    <source>
        <dbReference type="EMBL" id="MBD2770772.1"/>
    </source>
</evidence>
<dbReference type="AlphaFoldDB" id="A0A8J6XE28"/>
<dbReference type="RefSeq" id="WP_190825065.1">
    <property type="nucleotide sequence ID" value="NZ_CAWPPI010000009.1"/>
</dbReference>
<evidence type="ECO:0000313" key="3">
    <source>
        <dbReference type="Proteomes" id="UP000629098"/>
    </source>
</evidence>
<feature type="chain" id="PRO_5035163050" evidence="1">
    <location>
        <begin position="26"/>
        <end position="229"/>
    </location>
</feature>
<reference evidence="2" key="1">
    <citation type="submission" date="2020-09" db="EMBL/GenBank/DDBJ databases">
        <title>Iningainema tapete sp. nov. (Scytonemataceae, Cyanobacteria) from greenhouses in central Florida (USA) produces two types of nodularin with biosynthetic potential for microcystin-LR and anabaenopeptins.</title>
        <authorList>
            <person name="Berthold D.E."/>
            <person name="Lefler F.W."/>
            <person name="Huang I.-S."/>
            <person name="Abdulla H."/>
            <person name="Zimba P.V."/>
            <person name="Laughinghouse H.D. IV."/>
        </authorList>
    </citation>
    <scope>NUCLEOTIDE SEQUENCE</scope>
    <source>
        <strain evidence="2">BLCCT55</strain>
    </source>
</reference>
<evidence type="ECO:0000256" key="1">
    <source>
        <dbReference type="SAM" id="SignalP"/>
    </source>
</evidence>
<keyword evidence="1" id="KW-0732">Signal</keyword>
<feature type="signal peptide" evidence="1">
    <location>
        <begin position="1"/>
        <end position="25"/>
    </location>
</feature>
<name>A0A8J6XE28_9CYAN</name>
<dbReference type="InterPro" id="IPR042217">
    <property type="entry name" value="T4SS_VirB10/TrbI"/>
</dbReference>
<comment type="caution">
    <text evidence="2">The sequence shown here is derived from an EMBL/GenBank/DDBJ whole genome shotgun (WGS) entry which is preliminary data.</text>
</comment>
<proteinExistence type="predicted"/>
<sequence length="229" mass="24717">MTHFHRWKNASAALMAMAITTGAIAPMFAPTPASAQLLRGQNGQYNQYNRSISIPSGVTIPITYEKDRIVVTPDETTSLTVRVARNIIDRSGNVLIPEGSEIIGQIEPARNSDRGVRFVARELVLNDGNRISINATSRVNNRREKIKKGASTDRILTDAAIGAGAATAISLLTGNRRVEVLEPIGGAAAGALASTLLRRKEADVIVIQPRSGELDVTLRSNLLLSRSYY</sequence>
<organism evidence="2 3">
    <name type="scientific">Iningainema tapete BLCC-T55</name>
    <dbReference type="NCBI Taxonomy" id="2748662"/>
    <lineage>
        <taxon>Bacteria</taxon>
        <taxon>Bacillati</taxon>
        <taxon>Cyanobacteriota</taxon>
        <taxon>Cyanophyceae</taxon>
        <taxon>Nostocales</taxon>
        <taxon>Scytonemataceae</taxon>
        <taxon>Iningainema tapete</taxon>
    </lineage>
</organism>